<protein>
    <submittedName>
        <fullName evidence="2">Uncharacterized protein</fullName>
    </submittedName>
</protein>
<dbReference type="RefSeq" id="XP_028463823.1">
    <property type="nucleotide sequence ID" value="XM_028615481.1"/>
</dbReference>
<proteinExistence type="predicted"/>
<keyword evidence="3" id="KW-1185">Reference proteome</keyword>
<dbReference type="EMBL" id="ML119060">
    <property type="protein sequence ID" value="ROT36017.1"/>
    <property type="molecule type" value="Genomic_DNA"/>
</dbReference>
<dbReference type="AlphaFoldDB" id="A0A3N2PNA9"/>
<dbReference type="Proteomes" id="UP000272025">
    <property type="component" value="Unassembled WGS sequence"/>
</dbReference>
<organism evidence="2 3">
    <name type="scientific">Sodiomyces alkalinus (strain CBS 110278 / VKM F-3762 / F11)</name>
    <name type="common">Alkaliphilic filamentous fungus</name>
    <dbReference type="NCBI Taxonomy" id="1314773"/>
    <lineage>
        <taxon>Eukaryota</taxon>
        <taxon>Fungi</taxon>
        <taxon>Dikarya</taxon>
        <taxon>Ascomycota</taxon>
        <taxon>Pezizomycotina</taxon>
        <taxon>Sordariomycetes</taxon>
        <taxon>Hypocreomycetidae</taxon>
        <taxon>Glomerellales</taxon>
        <taxon>Plectosphaerellaceae</taxon>
        <taxon>Sodiomyces</taxon>
    </lineage>
</organism>
<name>A0A3N2PNA9_SODAK</name>
<dbReference type="GeneID" id="39583958"/>
<reference evidence="2 3" key="1">
    <citation type="journal article" date="2018" name="Mol. Ecol.">
        <title>The obligate alkalophilic soda-lake fungus Sodiomyces alkalinus has shifted to a protein diet.</title>
        <authorList>
            <person name="Grum-Grzhimaylo A.A."/>
            <person name="Falkoski D.L."/>
            <person name="van den Heuvel J."/>
            <person name="Valero-Jimenez C.A."/>
            <person name="Min B."/>
            <person name="Choi I.G."/>
            <person name="Lipzen A."/>
            <person name="Daum C.G."/>
            <person name="Aanen D.K."/>
            <person name="Tsang A."/>
            <person name="Henrissat B."/>
            <person name="Bilanenko E.N."/>
            <person name="de Vries R.P."/>
            <person name="van Kan J.A.L."/>
            <person name="Grigoriev I.V."/>
            <person name="Debets A.J.M."/>
        </authorList>
    </citation>
    <scope>NUCLEOTIDE SEQUENCE [LARGE SCALE GENOMIC DNA]</scope>
    <source>
        <strain evidence="2 3">F11</strain>
    </source>
</reference>
<evidence type="ECO:0000313" key="2">
    <source>
        <dbReference type="EMBL" id="ROT36017.1"/>
    </source>
</evidence>
<feature type="region of interest" description="Disordered" evidence="1">
    <location>
        <begin position="1"/>
        <end position="32"/>
    </location>
</feature>
<evidence type="ECO:0000313" key="3">
    <source>
        <dbReference type="Proteomes" id="UP000272025"/>
    </source>
</evidence>
<evidence type="ECO:0000256" key="1">
    <source>
        <dbReference type="SAM" id="MobiDB-lite"/>
    </source>
</evidence>
<gene>
    <name evidence="2" type="ORF">SODALDRAFT_56336</name>
</gene>
<accession>A0A3N2PNA9</accession>
<sequence length="75" mass="8563">MLMRRTGMPLTKSPVDQRLQHASSSSSSHKPHHLDYIPLHTLLHSVFFRIWALGLLLLGFLPRTHSPTELCSHLL</sequence>